<evidence type="ECO:0000313" key="3">
    <source>
        <dbReference type="EMBL" id="SFC38569.1"/>
    </source>
</evidence>
<evidence type="ECO:0000313" key="4">
    <source>
        <dbReference type="Proteomes" id="UP000199690"/>
    </source>
</evidence>
<accession>A0A1H6CF42</accession>
<dbReference type="SMR" id="A0A1H6CF42"/>
<keyword evidence="1" id="KW-1133">Transmembrane helix</keyword>
<evidence type="ECO:0000256" key="1">
    <source>
        <dbReference type="SAM" id="Phobius"/>
    </source>
</evidence>
<protein>
    <submittedName>
        <fullName evidence="2">Uncharacterized protein</fullName>
    </submittedName>
</protein>
<evidence type="ECO:0000313" key="2">
    <source>
        <dbReference type="EMBL" id="SEG71650.1"/>
    </source>
</evidence>
<organism evidence="2 5">
    <name type="scientific">Saccharopolyspora kobensis</name>
    <dbReference type="NCBI Taxonomy" id="146035"/>
    <lineage>
        <taxon>Bacteria</taxon>
        <taxon>Bacillati</taxon>
        <taxon>Actinomycetota</taxon>
        <taxon>Actinomycetes</taxon>
        <taxon>Pseudonocardiales</taxon>
        <taxon>Pseudonocardiaceae</taxon>
        <taxon>Saccharopolyspora</taxon>
    </lineage>
</organism>
<evidence type="ECO:0000313" key="5">
    <source>
        <dbReference type="Proteomes" id="UP000236729"/>
    </source>
</evidence>
<sequence length="175" mass="19359">MHPTANGAAAKRKPPRVLRWIVLLVLVWLVTAGYFLVSTEMTIWARVFGSGEATADPVAQVELERGRPFGLAAHRDEYVKCRVTPESGEPRELVPDRPANSFRSSRLPAPEPAWFAGRAEISCTGPTTVLLPDRYDKTGLNVLFVLMSAASLMIVVVFVQIVRRVRFSNAAVRND</sequence>
<dbReference type="AlphaFoldDB" id="A0A1H6CF42"/>
<accession>A0A1I1IQL8</accession>
<keyword evidence="1" id="KW-0472">Membrane</keyword>
<dbReference type="EMBL" id="FOME01000001">
    <property type="protein sequence ID" value="SFC38569.1"/>
    <property type="molecule type" value="Genomic_DNA"/>
</dbReference>
<feature type="transmembrane region" description="Helical" evidence="1">
    <location>
        <begin position="140"/>
        <end position="159"/>
    </location>
</feature>
<dbReference type="Proteomes" id="UP000199690">
    <property type="component" value="Unassembled WGS sequence"/>
</dbReference>
<dbReference type="Proteomes" id="UP000236729">
    <property type="component" value="Unassembled WGS sequence"/>
</dbReference>
<gene>
    <name evidence="2" type="ORF">SAMN02982929_03386</name>
    <name evidence="3" type="ORF">SAMN05216506_101628</name>
</gene>
<dbReference type="EMBL" id="FNVB01000004">
    <property type="protein sequence ID" value="SEG71650.1"/>
    <property type="molecule type" value="Genomic_DNA"/>
</dbReference>
<proteinExistence type="predicted"/>
<keyword evidence="4" id="KW-1185">Reference proteome</keyword>
<feature type="transmembrane region" description="Helical" evidence="1">
    <location>
        <begin position="17"/>
        <end position="37"/>
    </location>
</feature>
<reference evidence="2" key="2">
    <citation type="submission" date="2016-10" db="EMBL/GenBank/DDBJ databases">
        <authorList>
            <person name="de Groot N.N."/>
        </authorList>
    </citation>
    <scope>NUCLEOTIDE SEQUENCE [LARGE SCALE GENOMIC DNA]</scope>
    <source>
        <strain evidence="2">ATCC 20501</strain>
    </source>
</reference>
<reference evidence="4 5" key="1">
    <citation type="submission" date="2016-10" db="EMBL/GenBank/DDBJ databases">
        <authorList>
            <person name="Varghese N."/>
            <person name="Submissions S."/>
        </authorList>
    </citation>
    <scope>NUCLEOTIDE SEQUENCE [LARGE SCALE GENOMIC DNA]</scope>
    <source>
        <strain evidence="5">ATCC 20501</strain>
        <strain evidence="3 4">CGMCC 4.3529</strain>
    </source>
</reference>
<dbReference type="RefSeq" id="WP_093345767.1">
    <property type="nucleotide sequence ID" value="NZ_FNVB01000004.1"/>
</dbReference>
<name>A0A1H6CF42_9PSEU</name>
<keyword evidence="1" id="KW-0812">Transmembrane</keyword>